<comment type="subcellular location">
    <subcellularLocation>
        <location evidence="1">Cell membrane</location>
        <topology evidence="1">Multi-pass membrane protein</topology>
    </subcellularLocation>
</comment>
<sequence length="446" mass="46893">MFTEVLRLVRTDLTATWLSWTAVAVTLLVSATGAAFSLAVLITGEQDSAELGGTILGFALIGIIAAVTTTTGLVINERRRTYARWKLLGLPGPGVFLAVMLQVAVISVVATVPGALLAVPIVPPAADYLATQGAPVGQPTVTLEVTLMVCLAAALCGAAGRALSVARVRPVAALRDAVVPKARPGVTATLVGLFFVVGLVALITSEDLSEDGAVVGAQLVLLMAMVPLTGWFLPLILQWTRVLHVFGTSARAAADNVRIRTAFTSAQVLPWFLVAGAVVGIGSPIMVMMRVEGGEISDIGIMVVLFAPAVAPPLVAGLSSVLVMRPRRRRDEAVLHRAGASGWQRRMVGWWESAAVVVSAGILTLGYTVYGLVLTNHVYFGTAWPANWRQDILWGPLAVILAAMWLLLAGVLGASRPAIGHTSRDSRTVRPAGQERAESTGRMVRV</sequence>
<feature type="transmembrane region" description="Helical" evidence="7">
    <location>
        <begin position="17"/>
        <end position="42"/>
    </location>
</feature>
<organism evidence="9 10">
    <name type="scientific">Candidatus Corynebacterium avicola</name>
    <dbReference type="NCBI Taxonomy" id="2838527"/>
    <lineage>
        <taxon>Bacteria</taxon>
        <taxon>Bacillati</taxon>
        <taxon>Actinomycetota</taxon>
        <taxon>Actinomycetes</taxon>
        <taxon>Mycobacteriales</taxon>
        <taxon>Corynebacteriaceae</taxon>
        <taxon>Corynebacterium</taxon>
    </lineage>
</organism>
<evidence type="ECO:0000256" key="5">
    <source>
        <dbReference type="ARBA" id="ARBA00023136"/>
    </source>
</evidence>
<keyword evidence="5 7" id="KW-0472">Membrane</keyword>
<feature type="domain" description="ABC3 transporter permease C-terminal" evidence="8">
    <location>
        <begin position="54"/>
        <end position="159"/>
    </location>
</feature>
<feature type="transmembrane region" description="Helical" evidence="7">
    <location>
        <begin position="141"/>
        <end position="163"/>
    </location>
</feature>
<evidence type="ECO:0000256" key="7">
    <source>
        <dbReference type="SAM" id="Phobius"/>
    </source>
</evidence>
<gene>
    <name evidence="9" type="ORF">H9870_02335</name>
</gene>
<dbReference type="Pfam" id="PF02687">
    <property type="entry name" value="FtsX"/>
    <property type="match status" value="1"/>
</dbReference>
<protein>
    <recommendedName>
        <fullName evidence="8">ABC3 transporter permease C-terminal domain-containing protein</fullName>
    </recommendedName>
</protein>
<comment type="caution">
    <text evidence="9">The sequence shown here is derived from an EMBL/GenBank/DDBJ whole genome shotgun (WGS) entry which is preliminary data.</text>
</comment>
<accession>A0A9D1RPL2</accession>
<dbReference type="GO" id="GO:0005886">
    <property type="term" value="C:plasma membrane"/>
    <property type="evidence" value="ECO:0007669"/>
    <property type="project" value="UniProtKB-SubCell"/>
</dbReference>
<name>A0A9D1RPL2_9CORY</name>
<feature type="transmembrane region" description="Helical" evidence="7">
    <location>
        <begin position="268"/>
        <end position="287"/>
    </location>
</feature>
<proteinExistence type="predicted"/>
<evidence type="ECO:0000313" key="10">
    <source>
        <dbReference type="Proteomes" id="UP000824190"/>
    </source>
</evidence>
<evidence type="ECO:0000313" key="9">
    <source>
        <dbReference type="EMBL" id="HIW90487.1"/>
    </source>
</evidence>
<keyword evidence="3 7" id="KW-0812">Transmembrane</keyword>
<feature type="region of interest" description="Disordered" evidence="6">
    <location>
        <begin position="419"/>
        <end position="446"/>
    </location>
</feature>
<feature type="transmembrane region" description="Helical" evidence="7">
    <location>
        <begin position="354"/>
        <end position="373"/>
    </location>
</feature>
<dbReference type="InterPro" id="IPR003838">
    <property type="entry name" value="ABC3_permease_C"/>
</dbReference>
<keyword evidence="4 7" id="KW-1133">Transmembrane helix</keyword>
<feature type="transmembrane region" description="Helical" evidence="7">
    <location>
        <begin position="184"/>
        <end position="203"/>
    </location>
</feature>
<dbReference type="EMBL" id="DXGC01000020">
    <property type="protein sequence ID" value="HIW90487.1"/>
    <property type="molecule type" value="Genomic_DNA"/>
</dbReference>
<evidence type="ECO:0000256" key="6">
    <source>
        <dbReference type="SAM" id="MobiDB-lite"/>
    </source>
</evidence>
<reference evidence="9" key="1">
    <citation type="journal article" date="2021" name="PeerJ">
        <title>Extensive microbial diversity within the chicken gut microbiome revealed by metagenomics and culture.</title>
        <authorList>
            <person name="Gilroy R."/>
            <person name="Ravi A."/>
            <person name="Getino M."/>
            <person name="Pursley I."/>
            <person name="Horton D.L."/>
            <person name="Alikhan N.F."/>
            <person name="Baker D."/>
            <person name="Gharbi K."/>
            <person name="Hall N."/>
            <person name="Watson M."/>
            <person name="Adriaenssens E.M."/>
            <person name="Foster-Nyarko E."/>
            <person name="Jarju S."/>
            <person name="Secka A."/>
            <person name="Antonio M."/>
            <person name="Oren A."/>
            <person name="Chaudhuri R.R."/>
            <person name="La Ragione R."/>
            <person name="Hildebrand F."/>
            <person name="Pallen M.J."/>
        </authorList>
    </citation>
    <scope>NUCLEOTIDE SEQUENCE</scope>
    <source>
        <strain evidence="9">CHK32-1732</strain>
    </source>
</reference>
<evidence type="ECO:0000256" key="4">
    <source>
        <dbReference type="ARBA" id="ARBA00022989"/>
    </source>
</evidence>
<evidence type="ECO:0000256" key="1">
    <source>
        <dbReference type="ARBA" id="ARBA00004651"/>
    </source>
</evidence>
<reference evidence="9" key="2">
    <citation type="submission" date="2021-04" db="EMBL/GenBank/DDBJ databases">
        <authorList>
            <person name="Gilroy R."/>
        </authorList>
    </citation>
    <scope>NUCLEOTIDE SEQUENCE</scope>
    <source>
        <strain evidence="9">CHK32-1732</strain>
    </source>
</reference>
<feature type="transmembrane region" description="Helical" evidence="7">
    <location>
        <begin position="215"/>
        <end position="237"/>
    </location>
</feature>
<evidence type="ECO:0000256" key="2">
    <source>
        <dbReference type="ARBA" id="ARBA00022475"/>
    </source>
</evidence>
<evidence type="ECO:0000259" key="8">
    <source>
        <dbReference type="Pfam" id="PF02687"/>
    </source>
</evidence>
<dbReference type="AlphaFoldDB" id="A0A9D1RPL2"/>
<feature type="transmembrane region" description="Helical" evidence="7">
    <location>
        <begin position="299"/>
        <end position="323"/>
    </location>
</feature>
<keyword evidence="2" id="KW-1003">Cell membrane</keyword>
<evidence type="ECO:0000256" key="3">
    <source>
        <dbReference type="ARBA" id="ARBA00022692"/>
    </source>
</evidence>
<feature type="transmembrane region" description="Helical" evidence="7">
    <location>
        <begin position="54"/>
        <end position="75"/>
    </location>
</feature>
<feature type="transmembrane region" description="Helical" evidence="7">
    <location>
        <begin position="393"/>
        <end position="414"/>
    </location>
</feature>
<feature type="compositionally biased region" description="Basic and acidic residues" evidence="6">
    <location>
        <begin position="422"/>
        <end position="439"/>
    </location>
</feature>
<dbReference type="Proteomes" id="UP000824190">
    <property type="component" value="Unassembled WGS sequence"/>
</dbReference>
<feature type="transmembrane region" description="Helical" evidence="7">
    <location>
        <begin position="95"/>
        <end position="121"/>
    </location>
</feature>